<dbReference type="NCBIfam" id="TIGR00277">
    <property type="entry name" value="HDIG"/>
    <property type="match status" value="1"/>
</dbReference>
<gene>
    <name evidence="2" type="ORF">P378_09750</name>
</gene>
<dbReference type="InterPro" id="IPR003607">
    <property type="entry name" value="HD/PDEase_dom"/>
</dbReference>
<dbReference type="Gene3D" id="1.10.3210.10">
    <property type="entry name" value="Hypothetical protein af1432"/>
    <property type="match status" value="1"/>
</dbReference>
<dbReference type="CDD" id="cd00077">
    <property type="entry name" value="HDc"/>
    <property type="match status" value="1"/>
</dbReference>
<dbReference type="AlphaFoldDB" id="A0A2C6LIU6"/>
<sequence length="174" mass="19817">MVLNRVLQFWHALFSKVGPGEISFVKTHLNPEEQSLFFSMDRPTQTHCVRVARTCLKLLPEYPQVNRRLLMKAALLHDVGKPANLIKTMDKVFIVVMTTLAPRLYDRMLRQKLFYGHFFQAAAAHANHPQAGAAIARRVNLSPDVVCLIENHHRPQQAGDPPELQILRQADALH</sequence>
<feature type="domain" description="HD/PDEase" evidence="1">
    <location>
        <begin position="40"/>
        <end position="108"/>
    </location>
</feature>
<reference evidence="2 3" key="1">
    <citation type="submission" date="2013-09" db="EMBL/GenBank/DDBJ databases">
        <title>Biodegradation of hydrocarbons in the deep terrestrial subsurface : characterization of a microbial consortium composed of two Desulfotomaculum species originating from a deep geological formation.</title>
        <authorList>
            <person name="Aullo T."/>
            <person name="Berlendis S."/>
            <person name="Lascourreges J.-F."/>
            <person name="Dessort D."/>
            <person name="Saint-Laurent S."/>
            <person name="Schraauwers B."/>
            <person name="Mas J."/>
            <person name="Magot M."/>
            <person name="Ranchou-Peyruse A."/>
        </authorList>
    </citation>
    <scope>NUCLEOTIDE SEQUENCE [LARGE SCALE GENOMIC DNA]</scope>
    <source>
        <strain evidence="2 3">Bs107</strain>
    </source>
</reference>
<dbReference type="RefSeq" id="WP_099082971.1">
    <property type="nucleotide sequence ID" value="NZ_AWQQ01000049.1"/>
</dbReference>
<evidence type="ECO:0000259" key="1">
    <source>
        <dbReference type="SMART" id="SM00471"/>
    </source>
</evidence>
<evidence type="ECO:0000313" key="3">
    <source>
        <dbReference type="Proteomes" id="UP000222564"/>
    </source>
</evidence>
<dbReference type="SUPFAM" id="SSF109604">
    <property type="entry name" value="HD-domain/PDEase-like"/>
    <property type="match status" value="1"/>
</dbReference>
<dbReference type="OrthoDB" id="68032at2"/>
<dbReference type="SMART" id="SM00471">
    <property type="entry name" value="HDc"/>
    <property type="match status" value="1"/>
</dbReference>
<dbReference type="Pfam" id="PF01966">
    <property type="entry name" value="HD"/>
    <property type="match status" value="1"/>
</dbReference>
<comment type="caution">
    <text evidence="2">The sequence shown here is derived from an EMBL/GenBank/DDBJ whole genome shotgun (WGS) entry which is preliminary data.</text>
</comment>
<dbReference type="EMBL" id="AWQQ01000049">
    <property type="protein sequence ID" value="PHJ38450.1"/>
    <property type="molecule type" value="Genomic_DNA"/>
</dbReference>
<keyword evidence="3" id="KW-1185">Reference proteome</keyword>
<dbReference type="GO" id="GO:0016787">
    <property type="term" value="F:hydrolase activity"/>
    <property type="evidence" value="ECO:0007669"/>
    <property type="project" value="UniProtKB-KW"/>
</dbReference>
<dbReference type="InterPro" id="IPR006674">
    <property type="entry name" value="HD_domain"/>
</dbReference>
<proteinExistence type="predicted"/>
<dbReference type="Proteomes" id="UP000222564">
    <property type="component" value="Unassembled WGS sequence"/>
</dbReference>
<dbReference type="InterPro" id="IPR006675">
    <property type="entry name" value="HDIG_dom"/>
</dbReference>
<accession>A0A2C6LIU6</accession>
<keyword evidence="2" id="KW-0378">Hydrolase</keyword>
<protein>
    <submittedName>
        <fullName evidence="2">Phosphohydrolase</fullName>
    </submittedName>
</protein>
<name>A0A2C6LIU6_9FIRM</name>
<organism evidence="2 3">
    <name type="scientific">Desulforamulus profundi</name>
    <dbReference type="NCBI Taxonomy" id="1383067"/>
    <lineage>
        <taxon>Bacteria</taxon>
        <taxon>Bacillati</taxon>
        <taxon>Bacillota</taxon>
        <taxon>Clostridia</taxon>
        <taxon>Eubacteriales</taxon>
        <taxon>Peptococcaceae</taxon>
        <taxon>Desulforamulus</taxon>
    </lineage>
</organism>
<evidence type="ECO:0000313" key="2">
    <source>
        <dbReference type="EMBL" id="PHJ38450.1"/>
    </source>
</evidence>